<feature type="compositionally biased region" description="Low complexity" evidence="9">
    <location>
        <begin position="1390"/>
        <end position="1399"/>
    </location>
</feature>
<dbReference type="GO" id="GO:0005737">
    <property type="term" value="C:cytoplasm"/>
    <property type="evidence" value="ECO:0007669"/>
    <property type="project" value="UniProtKB-SubCell"/>
</dbReference>
<feature type="compositionally biased region" description="Polar residues" evidence="9">
    <location>
        <begin position="524"/>
        <end position="539"/>
    </location>
</feature>
<dbReference type="InterPro" id="IPR033742">
    <property type="entry name" value="IQSEC_PH"/>
</dbReference>
<reference evidence="14 15" key="1">
    <citation type="submission" date="2021-04" db="EMBL/GenBank/DDBJ databases">
        <authorList>
            <person name="De Guttry C."/>
            <person name="Zahm M."/>
            <person name="Klopp C."/>
            <person name="Cabau C."/>
            <person name="Louis A."/>
            <person name="Berthelot C."/>
            <person name="Parey E."/>
            <person name="Roest Crollius H."/>
            <person name="Montfort J."/>
            <person name="Robinson-Rechavi M."/>
            <person name="Bucao C."/>
            <person name="Bouchez O."/>
            <person name="Gislard M."/>
            <person name="Lluch J."/>
            <person name="Milhes M."/>
            <person name="Lampietro C."/>
            <person name="Lopez Roques C."/>
            <person name="Donnadieu C."/>
            <person name="Braasch I."/>
            <person name="Desvignes T."/>
            <person name="Postlethwait J."/>
            <person name="Bobe J."/>
            <person name="Wedekind C."/>
            <person name="Guiguen Y."/>
        </authorList>
    </citation>
    <scope>NUCLEOTIDE SEQUENCE [LARGE SCALE GENOMIC DNA]</scope>
    <source>
        <strain evidence="14">Cs_M1</strain>
        <tissue evidence="14">Blood</tissue>
    </source>
</reference>
<dbReference type="GO" id="GO:0005911">
    <property type="term" value="C:cell-cell junction"/>
    <property type="evidence" value="ECO:0007669"/>
    <property type="project" value="TreeGrafter"/>
</dbReference>
<dbReference type="PROSITE" id="PS01159">
    <property type="entry name" value="WW_DOMAIN_1"/>
    <property type="match status" value="1"/>
</dbReference>
<dbReference type="InterPro" id="IPR036034">
    <property type="entry name" value="PDZ_sf"/>
</dbReference>
<dbReference type="InterPro" id="IPR020590">
    <property type="entry name" value="Guanylate_kinase_CS"/>
</dbReference>
<feature type="region of interest" description="Disordered" evidence="9">
    <location>
        <begin position="1692"/>
        <end position="1741"/>
    </location>
</feature>
<feature type="domain" description="SEC7" evidence="13">
    <location>
        <begin position="1998"/>
        <end position="2191"/>
    </location>
</feature>
<dbReference type="CDD" id="cd13318">
    <property type="entry name" value="PH_IQSEC"/>
    <property type="match status" value="1"/>
</dbReference>
<comment type="caution">
    <text evidence="14">The sequence shown here is derived from an EMBL/GenBank/DDBJ whole genome shotgun (WGS) entry which is preliminary data.</text>
</comment>
<evidence type="ECO:0000256" key="8">
    <source>
        <dbReference type="ARBA" id="ARBA00023136"/>
    </source>
</evidence>
<evidence type="ECO:0000256" key="7">
    <source>
        <dbReference type="ARBA" id="ARBA00023054"/>
    </source>
</evidence>
<dbReference type="FunFam" id="2.30.29.30:FF:000004">
    <property type="entry name" value="IQ motif and SEC7 domain-containing protein 1"/>
    <property type="match status" value="1"/>
</dbReference>
<feature type="region of interest" description="Disordered" evidence="9">
    <location>
        <begin position="2400"/>
        <end position="2440"/>
    </location>
</feature>
<feature type="domain" description="Guanylate kinase-like" evidence="11">
    <location>
        <begin position="134"/>
        <end position="210"/>
    </location>
</feature>
<dbReference type="Gene3D" id="2.20.70.10">
    <property type="match status" value="1"/>
</dbReference>
<organism evidence="14 15">
    <name type="scientific">Coregonus suidteri</name>
    <dbReference type="NCBI Taxonomy" id="861788"/>
    <lineage>
        <taxon>Eukaryota</taxon>
        <taxon>Metazoa</taxon>
        <taxon>Chordata</taxon>
        <taxon>Craniata</taxon>
        <taxon>Vertebrata</taxon>
        <taxon>Euteleostomi</taxon>
        <taxon>Actinopterygii</taxon>
        <taxon>Neopterygii</taxon>
        <taxon>Teleostei</taxon>
        <taxon>Protacanthopterygii</taxon>
        <taxon>Salmoniformes</taxon>
        <taxon>Salmonidae</taxon>
        <taxon>Coregoninae</taxon>
        <taxon>Coregonus</taxon>
    </lineage>
</organism>
<feature type="compositionally biased region" description="Polar residues" evidence="9">
    <location>
        <begin position="586"/>
        <end position="602"/>
    </location>
</feature>
<feature type="region of interest" description="Disordered" evidence="9">
    <location>
        <begin position="1820"/>
        <end position="2001"/>
    </location>
</feature>
<dbReference type="GO" id="GO:0032012">
    <property type="term" value="P:regulation of ARF protein signal transduction"/>
    <property type="evidence" value="ECO:0007669"/>
    <property type="project" value="InterPro"/>
</dbReference>
<dbReference type="CDD" id="cd00171">
    <property type="entry name" value="Sec7"/>
    <property type="match status" value="1"/>
</dbReference>
<dbReference type="FunFam" id="3.30.63.10:FF:000003">
    <property type="entry name" value="Membrane-associated guanylate kinase, WW and PDZ domain-containing protein 3 isoform 1"/>
    <property type="match status" value="1"/>
</dbReference>
<dbReference type="InterPro" id="IPR023394">
    <property type="entry name" value="Sec7_C_sf"/>
</dbReference>
<dbReference type="Pfam" id="PF16453">
    <property type="entry name" value="IQ_SEC7_PH"/>
    <property type="match status" value="1"/>
</dbReference>
<feature type="compositionally biased region" description="Basic residues" evidence="9">
    <location>
        <begin position="1063"/>
        <end position="1072"/>
    </location>
</feature>
<feature type="region of interest" description="Disordered" evidence="9">
    <location>
        <begin position="1046"/>
        <end position="1076"/>
    </location>
</feature>
<evidence type="ECO:0000256" key="4">
    <source>
        <dbReference type="ARBA" id="ARBA00022490"/>
    </source>
</evidence>
<dbReference type="PROSITE" id="PS50020">
    <property type="entry name" value="WW_DOMAIN_2"/>
    <property type="match status" value="1"/>
</dbReference>
<dbReference type="PROSITE" id="PS50190">
    <property type="entry name" value="SEC7"/>
    <property type="match status" value="1"/>
</dbReference>
<accession>A0AAN8LLL3</accession>
<dbReference type="InterPro" id="IPR035999">
    <property type="entry name" value="Sec7_dom_sf"/>
</dbReference>
<evidence type="ECO:0000256" key="9">
    <source>
        <dbReference type="SAM" id="MobiDB-lite"/>
    </source>
</evidence>
<dbReference type="Pfam" id="PF00625">
    <property type="entry name" value="Guanylate_kin"/>
    <property type="match status" value="1"/>
</dbReference>
<feature type="domain" description="PDZ" evidence="12">
    <location>
        <begin position="956"/>
        <end position="1045"/>
    </location>
</feature>
<dbReference type="FunFam" id="2.30.42.10:FF:000288">
    <property type="entry name" value="MAGI family member, X-linked a"/>
    <property type="match status" value="1"/>
</dbReference>
<feature type="domain" description="PDZ" evidence="12">
    <location>
        <begin position="1080"/>
        <end position="1162"/>
    </location>
</feature>
<feature type="compositionally biased region" description="Basic and acidic residues" evidence="9">
    <location>
        <begin position="1446"/>
        <end position="1459"/>
    </location>
</feature>
<feature type="compositionally biased region" description="Pro residues" evidence="9">
    <location>
        <begin position="1509"/>
        <end position="1521"/>
    </location>
</feature>
<dbReference type="CDD" id="cd06734">
    <property type="entry name" value="PDZ4_MAGI-1_3-like"/>
    <property type="match status" value="1"/>
</dbReference>
<evidence type="ECO:0000259" key="12">
    <source>
        <dbReference type="PROSITE" id="PS50106"/>
    </source>
</evidence>
<feature type="compositionally biased region" description="Polar residues" evidence="9">
    <location>
        <begin position="1713"/>
        <end position="1723"/>
    </location>
</feature>
<feature type="region of interest" description="Disordered" evidence="9">
    <location>
        <begin position="1350"/>
        <end position="1524"/>
    </location>
</feature>
<feature type="compositionally biased region" description="Pro residues" evidence="9">
    <location>
        <begin position="887"/>
        <end position="896"/>
    </location>
</feature>
<evidence type="ECO:0000259" key="11">
    <source>
        <dbReference type="PROSITE" id="PS50052"/>
    </source>
</evidence>
<dbReference type="FunFam" id="1.10.220.20:FF:000001">
    <property type="entry name" value="IQ motif and SEC7 domain-containing protein 1"/>
    <property type="match status" value="1"/>
</dbReference>
<evidence type="ECO:0000256" key="1">
    <source>
        <dbReference type="ARBA" id="ARBA00004170"/>
    </source>
</evidence>
<feature type="domain" description="WW" evidence="10">
    <location>
        <begin position="301"/>
        <end position="334"/>
    </location>
</feature>
<name>A0AAN8LLL3_9TELE</name>
<dbReference type="SMART" id="SM00228">
    <property type="entry name" value="PDZ"/>
    <property type="match status" value="5"/>
</dbReference>
<evidence type="ECO:0000256" key="5">
    <source>
        <dbReference type="ARBA" id="ARBA00022553"/>
    </source>
</evidence>
<feature type="region of interest" description="Disordered" evidence="9">
    <location>
        <begin position="2555"/>
        <end position="2592"/>
    </location>
</feature>
<feature type="compositionally biased region" description="Low complexity" evidence="9">
    <location>
        <begin position="2557"/>
        <end position="2571"/>
    </location>
</feature>
<feature type="compositionally biased region" description="Low complexity" evidence="9">
    <location>
        <begin position="722"/>
        <end position="735"/>
    </location>
</feature>
<dbReference type="SMART" id="SM00072">
    <property type="entry name" value="GuKc"/>
    <property type="match status" value="1"/>
</dbReference>
<dbReference type="CDD" id="cd00201">
    <property type="entry name" value="WW"/>
    <property type="match status" value="1"/>
</dbReference>
<feature type="region of interest" description="Disordered" evidence="9">
    <location>
        <begin position="1763"/>
        <end position="1808"/>
    </location>
</feature>
<dbReference type="PROSITE" id="PS50106">
    <property type="entry name" value="PDZ"/>
    <property type="match status" value="5"/>
</dbReference>
<protein>
    <submittedName>
        <fullName evidence="14">Uncharacterized protein</fullName>
    </submittedName>
</protein>
<dbReference type="InterPro" id="IPR011993">
    <property type="entry name" value="PH-like_dom_sf"/>
</dbReference>
<comment type="similarity">
    <text evidence="3">Belongs to the BRAG family.</text>
</comment>
<dbReference type="PROSITE" id="PS00856">
    <property type="entry name" value="GUANYLATE_KINASE_1"/>
    <property type="match status" value="1"/>
</dbReference>
<dbReference type="SMART" id="SM00233">
    <property type="entry name" value="PH"/>
    <property type="match status" value="1"/>
</dbReference>
<keyword evidence="6" id="KW-0677">Repeat</keyword>
<dbReference type="PANTHER" id="PTHR10316">
    <property type="entry name" value="MEMBRANE ASSOCIATED GUANYLATE KINASE-RELATED"/>
    <property type="match status" value="1"/>
</dbReference>
<dbReference type="Gene3D" id="2.30.42.10">
    <property type="match status" value="5"/>
</dbReference>
<dbReference type="SUPFAM" id="SSF52540">
    <property type="entry name" value="P-loop containing nucleoside triphosphate hydrolases"/>
    <property type="match status" value="1"/>
</dbReference>
<feature type="compositionally biased region" description="Polar residues" evidence="9">
    <location>
        <begin position="678"/>
        <end position="687"/>
    </location>
</feature>
<feature type="compositionally biased region" description="Polar residues" evidence="9">
    <location>
        <begin position="1638"/>
        <end position="1651"/>
    </location>
</feature>
<keyword evidence="4" id="KW-0963">Cytoplasm</keyword>
<feature type="compositionally biased region" description="Polar residues" evidence="9">
    <location>
        <begin position="2579"/>
        <end position="2592"/>
    </location>
</feature>
<dbReference type="GO" id="GO:0005085">
    <property type="term" value="F:guanyl-nucleotide exchange factor activity"/>
    <property type="evidence" value="ECO:0007669"/>
    <property type="project" value="InterPro"/>
</dbReference>
<feature type="region of interest" description="Disordered" evidence="9">
    <location>
        <begin position="845"/>
        <end position="898"/>
    </location>
</feature>
<feature type="region of interest" description="Disordered" evidence="9">
    <location>
        <begin position="518"/>
        <end position="602"/>
    </location>
</feature>
<dbReference type="PROSITE" id="PS50096">
    <property type="entry name" value="IQ"/>
    <property type="match status" value="1"/>
</dbReference>
<feature type="compositionally biased region" description="Basic and acidic residues" evidence="9">
    <location>
        <begin position="1695"/>
        <end position="1708"/>
    </location>
</feature>
<dbReference type="SMART" id="SM00222">
    <property type="entry name" value="Sec7"/>
    <property type="match status" value="1"/>
</dbReference>
<dbReference type="SMART" id="SM00456">
    <property type="entry name" value="WW"/>
    <property type="match status" value="1"/>
</dbReference>
<comment type="subcellular location">
    <subcellularLocation>
        <location evidence="2">Cytoplasm</location>
    </subcellularLocation>
    <subcellularLocation>
        <location evidence="1">Membrane</location>
        <topology evidence="1">Peripheral membrane protein</topology>
    </subcellularLocation>
</comment>
<dbReference type="InterPro" id="IPR036020">
    <property type="entry name" value="WW_dom_sf"/>
</dbReference>
<evidence type="ECO:0000256" key="2">
    <source>
        <dbReference type="ARBA" id="ARBA00004496"/>
    </source>
</evidence>
<feature type="compositionally biased region" description="Low complexity" evidence="9">
    <location>
        <begin position="659"/>
        <end position="669"/>
    </location>
</feature>
<feature type="domain" description="PDZ" evidence="12">
    <location>
        <begin position="57"/>
        <end position="126"/>
    </location>
</feature>
<dbReference type="SUPFAM" id="SSF48425">
    <property type="entry name" value="Sec7 domain"/>
    <property type="match status" value="1"/>
</dbReference>
<evidence type="ECO:0000259" key="13">
    <source>
        <dbReference type="PROSITE" id="PS50190"/>
    </source>
</evidence>
<dbReference type="InterPro" id="IPR008144">
    <property type="entry name" value="Guanylate_kin-like_dom"/>
</dbReference>
<keyword evidence="5" id="KW-0597">Phosphoprotein</keyword>
<feature type="compositionally biased region" description="Polar residues" evidence="9">
    <location>
        <begin position="2414"/>
        <end position="2430"/>
    </location>
</feature>
<dbReference type="FunFam" id="1.10.1000.11:FF:000001">
    <property type="entry name" value="IQ motif and SEC7 domain-containing protein 1"/>
    <property type="match status" value="1"/>
</dbReference>
<dbReference type="InterPro" id="IPR000904">
    <property type="entry name" value="Sec7_dom"/>
</dbReference>
<evidence type="ECO:0000259" key="10">
    <source>
        <dbReference type="PROSITE" id="PS50020"/>
    </source>
</evidence>
<dbReference type="GO" id="GO:0016020">
    <property type="term" value="C:membrane"/>
    <property type="evidence" value="ECO:0007669"/>
    <property type="project" value="UniProtKB-SubCell"/>
</dbReference>
<dbReference type="Gene3D" id="3.30.63.10">
    <property type="entry name" value="Guanylate Kinase phosphate binding domain"/>
    <property type="match status" value="1"/>
</dbReference>
<dbReference type="InterPro" id="IPR001202">
    <property type="entry name" value="WW_dom"/>
</dbReference>
<dbReference type="InterPro" id="IPR008145">
    <property type="entry name" value="GK/Ca_channel_bsu"/>
</dbReference>
<dbReference type="FunFam" id="2.30.42.10:FF:000249">
    <property type="entry name" value="membrane-associated guanylate kinase, WW and PDZ domain-containing protein 1-like isoform X2"/>
    <property type="match status" value="1"/>
</dbReference>
<dbReference type="Pfam" id="PF00397">
    <property type="entry name" value="WW"/>
    <property type="match status" value="1"/>
</dbReference>
<dbReference type="Gene3D" id="1.10.220.20">
    <property type="match status" value="1"/>
</dbReference>
<dbReference type="Pfam" id="PF00595">
    <property type="entry name" value="PDZ"/>
    <property type="match status" value="3"/>
</dbReference>
<dbReference type="FunFam" id="2.30.42.10:FF:000005">
    <property type="entry name" value="Membrane associated guanylate kinase, WW and PDZ domain containing 1"/>
    <property type="match status" value="1"/>
</dbReference>
<dbReference type="SUPFAM" id="SSF50156">
    <property type="entry name" value="PDZ domain-like"/>
    <property type="match status" value="5"/>
</dbReference>
<feature type="region of interest" description="Disordered" evidence="9">
    <location>
        <begin position="1637"/>
        <end position="1669"/>
    </location>
</feature>
<feature type="compositionally biased region" description="Polar residues" evidence="9">
    <location>
        <begin position="547"/>
        <end position="557"/>
    </location>
</feature>
<feature type="region of interest" description="Disordered" evidence="9">
    <location>
        <begin position="637"/>
        <end position="735"/>
    </location>
</feature>
<dbReference type="SUPFAM" id="SSF51045">
    <property type="entry name" value="WW domain"/>
    <property type="match status" value="1"/>
</dbReference>
<dbReference type="PANTHER" id="PTHR10316:SF41">
    <property type="entry name" value="MAGI FAMILY MEMBER, X-LINKED A-RELATED"/>
    <property type="match status" value="1"/>
</dbReference>
<evidence type="ECO:0000256" key="6">
    <source>
        <dbReference type="ARBA" id="ARBA00022737"/>
    </source>
</evidence>
<dbReference type="EMBL" id="JAGTTL010000024">
    <property type="protein sequence ID" value="KAK6303436.1"/>
    <property type="molecule type" value="Genomic_DNA"/>
</dbReference>
<dbReference type="SUPFAM" id="SSF50729">
    <property type="entry name" value="PH domain-like"/>
    <property type="match status" value="1"/>
</dbReference>
<sequence length="2592" mass="282012">MYIDAFKRLLFERLNCLKRMCVCQRQGRSSFAMSKAAVRKLHWCSKVQERFIPLVGSSGELGVAVGGGADYGEFPFVTTAPGGGFTVGDIILEIGGTPVLGMTLGDVRGVLNSCPHPIRIKTVSPGSALCKDLRLYLSKCFTPGSMDSQLQQVIRENLYLRAVPCTTRLPRDGEILGVDYNFVSIEEFFSLEESGALLESGKFKGNYYGTPRPVHIGPESPPITYQEHRNLLRNFRTRSKSLSNLEKAAEEGENSEEDSGLSGGLAGISNAHPVALSRGSSGGDGSAMENGHGSTSASVRAVMPKNWEVAYSDSGEPFYIDHNSKITSWQDPCAQSSRETTLDKNTLPGFTDQPGELRGFSIHTRFSKGPRGFGFNIVGGSRAREFLQVYSVTPGGPGALNTADILVYINGVCVLGTSHKEVVEMLKAVPVGHSVDMVLRRGYPMLYNPDGCPKQPHPGFTNVCDPLLPPTTTQPQPSHQCLPLLRPSTAPTQTQYHNLNGVLSHHYDVGYMGPGVGPRLDANGNATSTATRSPTSYRHSSGHLAHSTASTPPSYRLSSGHLAHSADPPSYRRSSRYLSDSTSPTQPSYRQSSGSITPTTPRSLRGLARLQASDNCQSDSEVVSAIGSHRALMIRNHNNNSLSTPPQPLHYRTSKSDLSESNLSTSSTLPVSRLPMPQSETHPLSSSPGGGAYSRLIRPQASLLRPPPTPDSPHLSFNGFHGNTSGSGSPNSISSPGAMSLGSGFGVGGGVGGGGELVPVALAQCEGGGGMGFSVTAGGQGGRLALVKRVWDRRQCSSLQPGDAIMKINGADVQSLSFAQVQRVLLEHTKQGQVILLVHRRGSHCSSISPNSMRRVPSPLLRPPPPDVASDNNPSPPADVLILPRPSSTPPPPPPAMVRSSLVQSTSFLESVPVTLTMEPKDWLNEGMEDEREREVVIPGPGQEVGGQNRVPRGFDVELRRKPGEGFGFVIASEDVENRKAASLLPHRFVTVRRGSPSARSGQIRPGDRLEAVEGRSVVTLPHRELAHILRRAGNTLRLTIIPRPSTYSSSLSETTDYDPNYRSRKGHRSRPKHDSRYYSVELDRGPTGFGFSLRGGNEYNMGLYVLGLMEGGPASRSHKIQVSDQLVEINGDSTAGMSHSQAVEQIRRGGQRIHLVLKKGNGYVPDYVELSSLSLCRERRVTSPFLAQQHPEEQSVAAVDLARRASRSYRSKRDPFSFLTPSSELEYAESGTSHSDNSVHAASVSGLSMALTEGSVLGAPALLLPGPWLTPSQQRITEGWWGGGIWTSRVVTAEVVVPWSLPGARPPTMETSPESPNRAVEYLLELNNIIESQAKLMETQRRRIEELEGQLDRVSQENQNLRLEKPAPPRAPELPEQNHSNTNHRAEQPLSLPIHPGSSSGGSGSTPSPITAPPPAVVVPPAGLSRERRAHTRLTRGMSCGSNPAEREQRERLDHTDSSDTNSSTIRRNVETETQCAAPPRAHSDGPYSQTTAYLRGTERYSDSSRGPGPPGPRGPPCVAPPSSASLAWALRTRNQPASLALRKQEEEENKRCKASLSDSYELSTDLQDKKVEMLERKYGGSFVSRRAARTIQTAFRQYRMNKNFERLRSSASESRMTRRIILSNMRLQYSFDDRQPQQQGAGTQTNFTHSVGIGPPHSPDTERTGDYTHLEDSFTKQVKSLADSMDTALTCRGGRDDSQEGSREDFGECVWSSSSNPSSQRGLCERARGGGGGLSMHGDSTATSYSDVTLYMDDCMPSSPLSLDRAPSSTDTEYWGPGGGVGGREDSRDTEGGGSSNSRRSTPCTECRDYRLRGAHLPLLTIEPPSDSSVDMSDRSERGSLSRQIYEQEPAGGAGSPQGTLKHSPNTPCPVSTAAAQGQTRAPGRGPPLPTQIPHHVAHHHHHHQYPDTPSSSSSPQQPPTTPLSSSSSAALPPGGLEQPCLSDGDNDSLNSTTNSNETVNCSSGSSSQDSLREPLPPLGKQTYQRESRHSWDSPPFNNDVVQRRQYRIGLNLFNKKPEKGIQYLIERGFVSDTPVGIARFILERKGLSRQMIGEFLGNRQKQFNKDVLDCVVDEMDFSGMDLDDALRKFQAQIRVQGEAQKVERLIEAFSQRYCVCNPTLIRQFQNPDTIFILAFAIILLNTDMYSPNVKAERKMKIEDFIKNLRGVDNGQDIPRDLLVGIYQRIQKWELRTNDDHVSQVQAVERVIVGKKPVMSLPHRRLVCCCQLYEVPDPNRPQRTGVHQREVFLFNDLLVVTKIFQKKKTSVTYSFRQSFPLVEMQVHMFQNSYYPHGIRLTSAVLGGERKVLIVFMAPSQQDRTRFVSDLRESIAEVQEMEKYRVESELEKQKGVMRTGLLTGLVGGGVGVKGEVANGTLGRPSLDDNYSAGEGLKRSALSSSLRDLSDGGKRGRSNSVGSLDSTMEGSIISSPRPHQRYPVPGVVPGCYPTEDYRPHRPILSPGTGSEGGPSKIQALHAQYCHTAAVQPPPPYYHHHRYHVQAGPPPLPGGGVPPHILQRGPFPCRPPIGPPHAQLQQLAHLSQLSQHGMQGRYGNMAHPGQPQQGPQVTGAGATGTGGSSKSKPINRISTVV</sequence>
<dbReference type="Proteomes" id="UP001356427">
    <property type="component" value="Unassembled WGS sequence"/>
</dbReference>
<feature type="compositionally biased region" description="Low complexity" evidence="9">
    <location>
        <begin position="1950"/>
        <end position="1966"/>
    </location>
</feature>
<gene>
    <name evidence="14" type="ORF">J4Q44_G00258900</name>
</gene>
<dbReference type="Pfam" id="PF01369">
    <property type="entry name" value="Sec7"/>
    <property type="match status" value="1"/>
</dbReference>
<evidence type="ECO:0000256" key="3">
    <source>
        <dbReference type="ARBA" id="ARBA00006248"/>
    </source>
</evidence>
<dbReference type="GO" id="GO:0007165">
    <property type="term" value="P:signal transduction"/>
    <property type="evidence" value="ECO:0007669"/>
    <property type="project" value="TreeGrafter"/>
</dbReference>
<dbReference type="Gene3D" id="1.10.1000.11">
    <property type="entry name" value="Arf Nucleotide-binding Site Opener,domain 2"/>
    <property type="match status" value="1"/>
</dbReference>
<feature type="compositionally biased region" description="Low complexity" evidence="9">
    <location>
        <begin position="1925"/>
        <end position="1936"/>
    </location>
</feature>
<keyword evidence="7" id="KW-0175">Coiled coil</keyword>
<keyword evidence="8" id="KW-0472">Membrane</keyword>
<evidence type="ECO:0000313" key="15">
    <source>
        <dbReference type="Proteomes" id="UP001356427"/>
    </source>
</evidence>
<keyword evidence="15" id="KW-1185">Reference proteome</keyword>
<evidence type="ECO:0000313" key="14">
    <source>
        <dbReference type="EMBL" id="KAK6303436.1"/>
    </source>
</evidence>
<feature type="compositionally biased region" description="Polar residues" evidence="9">
    <location>
        <begin position="1046"/>
        <end position="1055"/>
    </location>
</feature>
<feature type="compositionally biased region" description="Polar residues" evidence="9">
    <location>
        <begin position="1859"/>
        <end position="1882"/>
    </location>
</feature>
<feature type="domain" description="PDZ" evidence="12">
    <location>
        <begin position="363"/>
        <end position="427"/>
    </location>
</feature>
<dbReference type="InterPro" id="IPR001478">
    <property type="entry name" value="PDZ"/>
</dbReference>
<dbReference type="InterPro" id="IPR001849">
    <property type="entry name" value="PH_domain"/>
</dbReference>
<dbReference type="Gene3D" id="2.30.29.30">
    <property type="entry name" value="Pleckstrin-homology domain (PH domain)/Phosphotyrosine-binding domain (PTB)"/>
    <property type="match status" value="1"/>
</dbReference>
<feature type="domain" description="PDZ" evidence="12">
    <location>
        <begin position="759"/>
        <end position="825"/>
    </location>
</feature>
<feature type="region of interest" description="Disordered" evidence="9">
    <location>
        <begin position="243"/>
        <end position="299"/>
    </location>
</feature>
<feature type="compositionally biased region" description="Low complexity" evidence="9">
    <location>
        <begin position="565"/>
        <end position="585"/>
    </location>
</feature>
<proteinExistence type="inferred from homology"/>
<dbReference type="PROSITE" id="PS50052">
    <property type="entry name" value="GUANYLATE_KINASE_2"/>
    <property type="match status" value="1"/>
</dbReference>
<dbReference type="InterPro" id="IPR027417">
    <property type="entry name" value="P-loop_NTPase"/>
</dbReference>
<dbReference type="CDD" id="cd06735">
    <property type="entry name" value="PDZ5_MAGI-1_3-like"/>
    <property type="match status" value="1"/>
</dbReference>